<dbReference type="AlphaFoldDB" id="A0A4S8SQF3"/>
<dbReference type="EMBL" id="QZAF01000106">
    <property type="protein sequence ID" value="THV72995.1"/>
    <property type="molecule type" value="Genomic_DNA"/>
</dbReference>
<evidence type="ECO:0000256" key="1">
    <source>
        <dbReference type="ARBA" id="ARBA00022603"/>
    </source>
</evidence>
<dbReference type="InterPro" id="IPR002935">
    <property type="entry name" value="SAM_O-MeTrfase"/>
</dbReference>
<evidence type="ECO:0000256" key="3">
    <source>
        <dbReference type="ARBA" id="ARBA00022691"/>
    </source>
</evidence>
<keyword evidence="1" id="KW-0489">Methyltransferase</keyword>
<comment type="similarity">
    <text evidence="4">Belongs to the class I-like SAM-binding methyltransferase superfamily. Cation-dependent O-methyltransferase family.</text>
</comment>
<evidence type="ECO:0000256" key="2">
    <source>
        <dbReference type="ARBA" id="ARBA00022679"/>
    </source>
</evidence>
<keyword evidence="2" id="KW-0808">Transferase</keyword>
<dbReference type="InterPro" id="IPR050362">
    <property type="entry name" value="Cation-dep_OMT"/>
</dbReference>
<feature type="compositionally biased region" description="Polar residues" evidence="5">
    <location>
        <begin position="1"/>
        <end position="12"/>
    </location>
</feature>
<dbReference type="GO" id="GO:0008757">
    <property type="term" value="F:S-adenosylmethionine-dependent methyltransferase activity"/>
    <property type="evidence" value="ECO:0007669"/>
    <property type="project" value="TreeGrafter"/>
</dbReference>
<dbReference type="InterPro" id="IPR029063">
    <property type="entry name" value="SAM-dependent_MTases_sf"/>
</dbReference>
<gene>
    <name evidence="6" type="ORF">D6D28_03585</name>
</gene>
<evidence type="ECO:0000313" key="7">
    <source>
        <dbReference type="Proteomes" id="UP000304951"/>
    </source>
</evidence>
<feature type="region of interest" description="Disordered" evidence="5">
    <location>
        <begin position="1"/>
        <end position="22"/>
    </location>
</feature>
<dbReference type="CDD" id="cd02440">
    <property type="entry name" value="AdoMet_MTases"/>
    <property type="match status" value="1"/>
</dbReference>
<dbReference type="PANTHER" id="PTHR10509:SF14">
    <property type="entry name" value="CAFFEOYL-COA O-METHYLTRANSFERASE 3-RELATED"/>
    <property type="match status" value="1"/>
</dbReference>
<name>A0A4S8SQF3_AURPU</name>
<dbReference type="Pfam" id="PF01596">
    <property type="entry name" value="Methyltransf_3"/>
    <property type="match status" value="1"/>
</dbReference>
<proteinExistence type="inferred from homology"/>
<keyword evidence="3" id="KW-0949">S-adenosyl-L-methionine</keyword>
<dbReference type="GO" id="GO:0008171">
    <property type="term" value="F:O-methyltransferase activity"/>
    <property type="evidence" value="ECO:0007669"/>
    <property type="project" value="InterPro"/>
</dbReference>
<evidence type="ECO:0000256" key="5">
    <source>
        <dbReference type="SAM" id="MobiDB-lite"/>
    </source>
</evidence>
<protein>
    <submittedName>
        <fullName evidence="6">O-methyltransferas-like protein family 3</fullName>
    </submittedName>
</protein>
<dbReference type="PROSITE" id="PS51682">
    <property type="entry name" value="SAM_OMT_I"/>
    <property type="match status" value="1"/>
</dbReference>
<dbReference type="SUPFAM" id="SSF53335">
    <property type="entry name" value="S-adenosyl-L-methionine-dependent methyltransferases"/>
    <property type="match status" value="1"/>
</dbReference>
<accession>A0A4S8SQF3</accession>
<dbReference type="PANTHER" id="PTHR10509">
    <property type="entry name" value="O-METHYLTRANSFERASE-RELATED"/>
    <property type="match status" value="1"/>
</dbReference>
<evidence type="ECO:0000313" key="6">
    <source>
        <dbReference type="EMBL" id="THV72995.1"/>
    </source>
</evidence>
<dbReference type="GO" id="GO:0032259">
    <property type="term" value="P:methylation"/>
    <property type="evidence" value="ECO:0007669"/>
    <property type="project" value="UniProtKB-KW"/>
</dbReference>
<evidence type="ECO:0000256" key="4">
    <source>
        <dbReference type="ARBA" id="ARBA00023453"/>
    </source>
</evidence>
<dbReference type="Proteomes" id="UP000304951">
    <property type="component" value="Unassembled WGS sequence"/>
</dbReference>
<comment type="caution">
    <text evidence="6">The sequence shown here is derived from an EMBL/GenBank/DDBJ whole genome shotgun (WGS) entry which is preliminary data.</text>
</comment>
<organism evidence="6 7">
    <name type="scientific">Aureobasidium pullulans</name>
    <name type="common">Black yeast</name>
    <name type="synonym">Pullularia pullulans</name>
    <dbReference type="NCBI Taxonomy" id="5580"/>
    <lineage>
        <taxon>Eukaryota</taxon>
        <taxon>Fungi</taxon>
        <taxon>Dikarya</taxon>
        <taxon>Ascomycota</taxon>
        <taxon>Pezizomycotina</taxon>
        <taxon>Dothideomycetes</taxon>
        <taxon>Dothideomycetidae</taxon>
        <taxon>Dothideales</taxon>
        <taxon>Saccotheciaceae</taxon>
        <taxon>Aureobasidium</taxon>
    </lineage>
</organism>
<dbReference type="Gene3D" id="3.40.50.150">
    <property type="entry name" value="Vaccinia Virus protein VP39"/>
    <property type="match status" value="1"/>
</dbReference>
<reference evidence="6 7" key="1">
    <citation type="submission" date="2018-10" db="EMBL/GenBank/DDBJ databases">
        <title>Fifty Aureobasidium pullulans genomes reveal a recombining polyextremotolerant generalist.</title>
        <authorList>
            <person name="Gostincar C."/>
            <person name="Turk M."/>
            <person name="Zajc J."/>
            <person name="Gunde-Cimerman N."/>
        </authorList>
    </citation>
    <scope>NUCLEOTIDE SEQUENCE [LARGE SCALE GENOMIC DNA]</scope>
    <source>
        <strain evidence="6 7">EXF-11900</strain>
    </source>
</reference>
<sequence>MSDQQQPTTAPKSTRRPPPDPKAVATDLYTLNHLHPSTAHNSSILSRTLENSAAQGLPPIYSPRAFAKFLGLQAKAINAKHCLEVGTLGGYGSIWLASENPGLKVTTLEFDPHHAEVARDNIATAGLTEHITVHVGPAIETLPTVLSDIDAGKLETFDLVYIDADKGNNWNYFDAAIRGCRKGAVIMVDNVVQGGAIASEDEIWNTQEHVMGARRVIENAGKDERVSATVIQTIGEGSHDGFLYAVVL</sequence>